<evidence type="ECO:0000256" key="1">
    <source>
        <dbReference type="SAM" id="SignalP"/>
    </source>
</evidence>
<dbReference type="Gene3D" id="3.40.190.10">
    <property type="entry name" value="Periplasmic binding protein-like II"/>
    <property type="match status" value="2"/>
</dbReference>
<comment type="caution">
    <text evidence="3">The sequence shown here is derived from an EMBL/GenBank/DDBJ whole genome shotgun (WGS) entry which is preliminary data.</text>
</comment>
<proteinExistence type="predicted"/>
<dbReference type="PANTHER" id="PTHR38834">
    <property type="entry name" value="PERIPLASMIC SUBSTRATE BINDING PROTEIN FAMILY 3"/>
    <property type="match status" value="1"/>
</dbReference>
<gene>
    <name evidence="3" type="ORF">WAE96_02210</name>
</gene>
<name>A0ABU8ER04_9GAMM</name>
<dbReference type="PANTHER" id="PTHR38834:SF3">
    <property type="entry name" value="SOLUTE-BINDING PROTEIN FAMILY 3_N-TERMINAL DOMAIN-CONTAINING PROTEIN"/>
    <property type="match status" value="1"/>
</dbReference>
<sequence length="242" mass="27627">MRSIVAVLLLLFCYGLKASDEVALSVVTEEWRPFNYTDDNGVIVGRSTTKVKAILDSLGYKYDIRSYPWTRAMSMAEHDSNTLLYSIFRTPEREHKYQWVCPLMAPVKVYLFHLATRDDIDVTSLEDAKNYVISVGRNARSHETLLEKGFIEGQHLDVSADPSAELRKFLAGRVDFLVQSEWEMSESLKGVERHYTDVVRSLEVANVSDRSACIAFSKKTDKEIVNRVQAALDKYNKKFGLE</sequence>
<evidence type="ECO:0000313" key="3">
    <source>
        <dbReference type="EMBL" id="MEI4548517.1"/>
    </source>
</evidence>
<dbReference type="Proteomes" id="UP001382455">
    <property type="component" value="Unassembled WGS sequence"/>
</dbReference>
<dbReference type="EMBL" id="JBAWKS010000001">
    <property type="protein sequence ID" value="MEI4548517.1"/>
    <property type="molecule type" value="Genomic_DNA"/>
</dbReference>
<reference evidence="3 4" key="1">
    <citation type="submission" date="2023-12" db="EMBL/GenBank/DDBJ databases">
        <title>Friends and Foes: Symbiotic and Algicidal bacterial influence on Karenia brevis blooms.</title>
        <authorList>
            <person name="Fei C."/>
            <person name="Mohamed A.R."/>
            <person name="Booker A."/>
            <person name="Arshad M."/>
            <person name="Klass S."/>
            <person name="Ahn S."/>
            <person name="Gilbert P.M."/>
            <person name="Heil C.A."/>
            <person name="Martinez J.M."/>
            <person name="Amin S.A."/>
        </authorList>
    </citation>
    <scope>NUCLEOTIDE SEQUENCE [LARGE SCALE GENOMIC DNA]</scope>
    <source>
        <strain evidence="3 4">CE15</strain>
    </source>
</reference>
<protein>
    <submittedName>
        <fullName evidence="3">Transporter substrate-binding domain-containing protein</fullName>
    </submittedName>
</protein>
<feature type="domain" description="Solute-binding protein family 3/N-terminal" evidence="2">
    <location>
        <begin position="27"/>
        <end position="237"/>
    </location>
</feature>
<evidence type="ECO:0000313" key="4">
    <source>
        <dbReference type="Proteomes" id="UP001382455"/>
    </source>
</evidence>
<feature type="signal peptide" evidence="1">
    <location>
        <begin position="1"/>
        <end position="18"/>
    </location>
</feature>
<dbReference type="InterPro" id="IPR001638">
    <property type="entry name" value="Solute-binding_3/MltF_N"/>
</dbReference>
<dbReference type="Pfam" id="PF00497">
    <property type="entry name" value="SBP_bac_3"/>
    <property type="match status" value="1"/>
</dbReference>
<organism evidence="3 4">
    <name type="scientific">Pseudoalteromonas spongiae</name>
    <dbReference type="NCBI Taxonomy" id="298657"/>
    <lineage>
        <taxon>Bacteria</taxon>
        <taxon>Pseudomonadati</taxon>
        <taxon>Pseudomonadota</taxon>
        <taxon>Gammaproteobacteria</taxon>
        <taxon>Alteromonadales</taxon>
        <taxon>Pseudoalteromonadaceae</taxon>
        <taxon>Pseudoalteromonas</taxon>
    </lineage>
</organism>
<feature type="chain" id="PRO_5045805790" evidence="1">
    <location>
        <begin position="19"/>
        <end position="242"/>
    </location>
</feature>
<dbReference type="RefSeq" id="WP_336434461.1">
    <property type="nucleotide sequence ID" value="NZ_JBAWKS010000001.1"/>
</dbReference>
<keyword evidence="4" id="KW-1185">Reference proteome</keyword>
<accession>A0ABU8ER04</accession>
<evidence type="ECO:0000259" key="2">
    <source>
        <dbReference type="Pfam" id="PF00497"/>
    </source>
</evidence>
<keyword evidence="1" id="KW-0732">Signal</keyword>
<dbReference type="SUPFAM" id="SSF53850">
    <property type="entry name" value="Periplasmic binding protein-like II"/>
    <property type="match status" value="1"/>
</dbReference>